<dbReference type="InterPro" id="IPR001254">
    <property type="entry name" value="Trypsin_dom"/>
</dbReference>
<dbReference type="SMART" id="SM00192">
    <property type="entry name" value="LDLa"/>
    <property type="match status" value="3"/>
</dbReference>
<feature type="compositionally biased region" description="Polar residues" evidence="13">
    <location>
        <begin position="1272"/>
        <end position="1291"/>
    </location>
</feature>
<dbReference type="PROSITE" id="PS50068">
    <property type="entry name" value="LDLRA_2"/>
    <property type="match status" value="3"/>
</dbReference>
<dbReference type="Pfam" id="PF00089">
    <property type="entry name" value="Trypsin"/>
    <property type="match status" value="1"/>
</dbReference>
<dbReference type="OrthoDB" id="6411962at2759"/>
<organism evidence="17 18">
    <name type="scientific">Coptotermes formosanus</name>
    <name type="common">Formosan subterranean termite</name>
    <dbReference type="NCBI Taxonomy" id="36987"/>
    <lineage>
        <taxon>Eukaryota</taxon>
        <taxon>Metazoa</taxon>
        <taxon>Ecdysozoa</taxon>
        <taxon>Arthropoda</taxon>
        <taxon>Hexapoda</taxon>
        <taxon>Insecta</taxon>
        <taxon>Pterygota</taxon>
        <taxon>Neoptera</taxon>
        <taxon>Polyneoptera</taxon>
        <taxon>Dictyoptera</taxon>
        <taxon>Blattodea</taxon>
        <taxon>Blattoidea</taxon>
        <taxon>Termitoidae</taxon>
        <taxon>Rhinotermitidae</taxon>
        <taxon>Coptotermes</taxon>
    </lineage>
</organism>
<evidence type="ECO:0000256" key="2">
    <source>
        <dbReference type="ARBA" id="ARBA00022670"/>
    </source>
</evidence>
<dbReference type="InParanoid" id="A0A6L2QEJ8"/>
<keyword evidence="6" id="KW-0735">Signal-anchor</keyword>
<evidence type="ECO:0000256" key="12">
    <source>
        <dbReference type="RuleBase" id="RU363034"/>
    </source>
</evidence>
<dbReference type="PROSITE" id="PS00134">
    <property type="entry name" value="TRYPSIN_HIS"/>
    <property type="match status" value="1"/>
</dbReference>
<dbReference type="Gene3D" id="4.10.400.10">
    <property type="entry name" value="Low-density Lipoprotein Receptor"/>
    <property type="match status" value="3"/>
</dbReference>
<feature type="compositionally biased region" description="Basic and acidic residues" evidence="13">
    <location>
        <begin position="283"/>
        <end position="298"/>
    </location>
</feature>
<dbReference type="PROSITE" id="PS50240">
    <property type="entry name" value="TRYPSIN_DOM"/>
    <property type="match status" value="1"/>
</dbReference>
<evidence type="ECO:0000256" key="13">
    <source>
        <dbReference type="SAM" id="MobiDB-lite"/>
    </source>
</evidence>
<dbReference type="GO" id="GO:0004252">
    <property type="term" value="F:serine-type endopeptidase activity"/>
    <property type="evidence" value="ECO:0007669"/>
    <property type="project" value="InterPro"/>
</dbReference>
<dbReference type="Pfam" id="PF00057">
    <property type="entry name" value="Ldl_recept_a"/>
    <property type="match status" value="3"/>
</dbReference>
<dbReference type="InterPro" id="IPR009003">
    <property type="entry name" value="Peptidase_S1_PA"/>
</dbReference>
<dbReference type="Pfam" id="PF01390">
    <property type="entry name" value="SEA"/>
    <property type="match status" value="1"/>
</dbReference>
<feature type="disulfide bond" evidence="10">
    <location>
        <begin position="2281"/>
        <end position="2299"/>
    </location>
</feature>
<dbReference type="FunFam" id="2.40.10.10:FF:000003">
    <property type="entry name" value="Transmembrane serine protease 3"/>
    <property type="match status" value="1"/>
</dbReference>
<gene>
    <name evidence="17" type="ORF">Cfor_06694</name>
</gene>
<feature type="compositionally biased region" description="Polar residues" evidence="13">
    <location>
        <begin position="1301"/>
        <end position="1311"/>
    </location>
</feature>
<feature type="domain" description="Peptidase S1" evidence="15">
    <location>
        <begin position="2027"/>
        <end position="2263"/>
    </location>
</feature>
<feature type="compositionally biased region" description="Polar residues" evidence="13">
    <location>
        <begin position="683"/>
        <end position="706"/>
    </location>
</feature>
<dbReference type="SUPFAM" id="SSF82671">
    <property type="entry name" value="SEA domain"/>
    <property type="match status" value="1"/>
</dbReference>
<evidence type="ECO:0000259" key="14">
    <source>
        <dbReference type="PROSITE" id="PS50024"/>
    </source>
</evidence>
<evidence type="ECO:0000259" key="15">
    <source>
        <dbReference type="PROSITE" id="PS50240"/>
    </source>
</evidence>
<evidence type="ECO:0000313" key="17">
    <source>
        <dbReference type="EMBL" id="GFG40657.1"/>
    </source>
</evidence>
<name>A0A6L2QEJ8_COPFO</name>
<feature type="region of interest" description="Disordered" evidence="13">
    <location>
        <begin position="680"/>
        <end position="706"/>
    </location>
</feature>
<feature type="disulfide bond" evidence="10">
    <location>
        <begin position="2293"/>
        <end position="2308"/>
    </location>
</feature>
<keyword evidence="18" id="KW-1185">Reference proteome</keyword>
<dbReference type="InterPro" id="IPR001190">
    <property type="entry name" value="SRCR"/>
</dbReference>
<dbReference type="Proteomes" id="UP000502823">
    <property type="component" value="Unassembled WGS sequence"/>
</dbReference>
<comment type="caution">
    <text evidence="11">Lacks conserved residue(s) required for the propagation of feature annotation.</text>
</comment>
<feature type="compositionally biased region" description="Polar residues" evidence="13">
    <location>
        <begin position="978"/>
        <end position="993"/>
    </location>
</feature>
<dbReference type="GO" id="GO:0006508">
    <property type="term" value="P:proteolysis"/>
    <property type="evidence" value="ECO:0007669"/>
    <property type="project" value="UniProtKB-KW"/>
</dbReference>
<dbReference type="EMBL" id="BLKM01002316">
    <property type="protein sequence ID" value="GFG40657.1"/>
    <property type="molecule type" value="Genomic_DNA"/>
</dbReference>
<dbReference type="SUPFAM" id="SSF57424">
    <property type="entry name" value="LDL receptor-like module"/>
    <property type="match status" value="3"/>
</dbReference>
<evidence type="ECO:0000256" key="8">
    <source>
        <dbReference type="ARBA" id="ARBA00023136"/>
    </source>
</evidence>
<evidence type="ECO:0000256" key="10">
    <source>
        <dbReference type="PROSITE-ProRule" id="PRU00124"/>
    </source>
</evidence>
<comment type="subcellular location">
    <subcellularLocation>
        <location evidence="1">Membrane</location>
        <topology evidence="1">Single-pass type II membrane protein</topology>
    </subcellularLocation>
</comment>
<evidence type="ECO:0000259" key="16">
    <source>
        <dbReference type="PROSITE" id="PS50287"/>
    </source>
</evidence>
<dbReference type="GO" id="GO:0016020">
    <property type="term" value="C:membrane"/>
    <property type="evidence" value="ECO:0007669"/>
    <property type="project" value="UniProtKB-SubCell"/>
</dbReference>
<keyword evidence="4 12" id="KW-0378">Hydrolase</keyword>
<dbReference type="PANTHER" id="PTHR24252">
    <property type="entry name" value="ACROSIN-RELATED"/>
    <property type="match status" value="1"/>
</dbReference>
<feature type="compositionally biased region" description="Polar residues" evidence="13">
    <location>
        <begin position="513"/>
        <end position="524"/>
    </location>
</feature>
<feature type="region of interest" description="Disordered" evidence="13">
    <location>
        <begin position="264"/>
        <end position="310"/>
    </location>
</feature>
<evidence type="ECO:0008006" key="19">
    <source>
        <dbReference type="Google" id="ProtNLM"/>
    </source>
</evidence>
<dbReference type="InterPro" id="IPR043504">
    <property type="entry name" value="Peptidase_S1_PA_chymotrypsin"/>
</dbReference>
<keyword evidence="2 12" id="KW-0645">Protease</keyword>
<feature type="region of interest" description="Disordered" evidence="13">
    <location>
        <begin position="511"/>
        <end position="555"/>
    </location>
</feature>
<feature type="compositionally biased region" description="Polar residues" evidence="13">
    <location>
        <begin position="1091"/>
        <end position="1111"/>
    </location>
</feature>
<feature type="region of interest" description="Disordered" evidence="13">
    <location>
        <begin position="1251"/>
        <end position="1327"/>
    </location>
</feature>
<keyword evidence="9 10" id="KW-1015">Disulfide bond</keyword>
<feature type="compositionally biased region" description="Basic and acidic residues" evidence="13">
    <location>
        <begin position="185"/>
        <end position="194"/>
    </location>
</feature>
<dbReference type="InterPro" id="IPR002172">
    <property type="entry name" value="LDrepeatLR_classA_rpt"/>
</dbReference>
<dbReference type="PROSITE" id="PS01209">
    <property type="entry name" value="LDLRA_1"/>
    <property type="match status" value="2"/>
</dbReference>
<feature type="disulfide bond" evidence="10">
    <location>
        <begin position="1802"/>
        <end position="1817"/>
    </location>
</feature>
<evidence type="ECO:0000256" key="1">
    <source>
        <dbReference type="ARBA" id="ARBA00004606"/>
    </source>
</evidence>
<protein>
    <recommendedName>
        <fullName evidence="19">SEA domain-containing protein</fullName>
    </recommendedName>
</protein>
<keyword evidence="7" id="KW-1133">Transmembrane helix</keyword>
<reference evidence="18" key="1">
    <citation type="submission" date="2020-01" db="EMBL/GenBank/DDBJ databases">
        <title>Draft genome sequence of the Termite Coptotermes fromosanus.</title>
        <authorList>
            <person name="Itakura S."/>
            <person name="Yosikawa Y."/>
            <person name="Umezawa K."/>
        </authorList>
    </citation>
    <scope>NUCLEOTIDE SEQUENCE [LARGE SCALE GENOMIC DNA]</scope>
</reference>
<dbReference type="PRINTS" id="PR00261">
    <property type="entry name" value="LDLRECEPTOR"/>
</dbReference>
<feature type="region of interest" description="Disordered" evidence="13">
    <location>
        <begin position="185"/>
        <end position="245"/>
    </location>
</feature>
<sequence>MALKYQNMVDRVYQRSQLRPAYKKCVIQKFENGSLIVFFRLYLDRRKIPRNFQNVEETARDILVNELIVPQTTAFKNIQIDATSIFIKRSLDDTVMSPVEGTARKKPSGNRTLQMHNGVLRKAVTEGTSVLNNTYESPTVLKQENSEKKENHTKEITSKTQKMEGEAIPIIEGTVVITKIKETAMEKPSDDPQTLKDGNNATSSKAESTVIGNTRGNYAVSKAPGNSVPENIGTDADGNNEGSSKHVLNSTAWAASISEIDFPGTKTHMKSETSAKLTTDSAEDTKYSFENNDRDPLRPKTHSPHIGNKKQSIENDENLHFGVETITKFSAMDVIRKDAPGIKQDYQEQNFETPSGNVTDLHGNISHNADVTLMKKTGENDVLLMGSRKDFTENPLTFKTNTYNDHYHTQATPGLNSNFWSTGSINTPVPTSLNVPGAKSNYSDTELTSQHFQESFLHSVTPPRIQTDEPWRPVLPYYTKSSPKPDDADIGTGVAEVVVVPPSAVENEKANYDQYTGNRYSSRLGQPAPSHNLPDSLSGGYGSFSLHPNLQEPRPNDTISRVSLHVISSGGVNGENLETNILPTTSGGGIIVRRQHQPLLSATFPPPHTIPLTYTTSKPPTTHRAIANPFTVPELPILHQFHDVDAILKAVPHAKNTASNITLHRHQSESFQGDFTINRKWMDNSSNGGNTDPRNPNLGTGSVPSDKQQWIELPTDATNVKLQHTSYTEAFPTRYHQQPVWGDMGNKGRTGNSQMPLKGTDIPSVVTSVESYLSRIHVNKSTRVQLAALNPLGDAVANTPFSIVTLIPVRSNSGVGKPLRPRPKLPSHVVVQIKNDTEPMDVVLLSEYALKNKAEDHGLSSLLPKPMESDVVNGVEEANISLKRKGNLAGFNKKSEGSMINFNQSSTEEPQHNAGSIAIDHEPQSSDKYSTELPTHPGIISSLSQQTSALSPLSLKLSSKIPPTVDTIVTSLNITQTQSPTKTVPLSSATRPMTTSSIQQSTSEILTQSVQQLTSEKLTSNEGTSSATASTSSPMITTNLPLRKITQPSTVPATKVIKTPIQSSSLSSSRIKSTQTTTRTTLPPSILLSKTAVNANDSTSYTNHESQNNETATDEVKNTTHTVESTTVLSISTLQQGPFTEVQKNITAHSSNSSNTNIKEINRRYTSQVTSPNQQKHTTRSPSHSTQTTTVPVSKNPHSTTHLPPQSTIIHTLLTHFIPVVVTQDSADEIWHRNNSHKKIAKVDSTVPTLETSSNASDVDDGIGGQRKDITHNSTSTIKNAPKTKNNTALRTPQLRDKNATENGQHQNASVTIPELPGGNNSTAVEAESAAENIRNIISPPNLVTPHLIVLNTDTVTTTSIEISFGENEEKVVMNPLKSSQASHNITQKQVHSDQSSDVYLPITVPSAVMEITSTHNVKETRRQPKMKLTNTYSLSSHKLRLEQHMMDSNGNLKTEERADTDLLMPKVEALTNTTTTVNIVSDEDNERKNITLMSAEYEPGNHNYSTTLNIPRTISIKLNSTAESPVPENSTPEQVLSAEEETILANVNVPPNVRTHLTKDGSSQNEEFPVNFSFTVAEDPLLQRTNEKIIPTTEEVSSTLYDIPMPNKEIFSTEDEVANTGNDTLEIFTNFTVTKVTASSNMQGKPPPQSFDMSDDDIVRLLNVTRNHSIMSQEIVNTLSKYANIHTAISSHNITQDTKVNVYNDEDRISHETTENYVGEKITNIMPTEEAKLSTKAILPHGSNSHAGIPILTKIYNKVPQPFGEKVSSTEASNLANSTACPSNQSLRCGDGECISSLSRCNQLVDCSDGMDEQGCSCADYLKAQFLTRKLCDGVVDCWDFSDENNCEWCTPGQFVCPNSQVCVDQHQLCDGARDCPYGDDEKQCVTIAQNEETAGDFPYNSEGYLMVRKQGRWGKLCLQNFDKVAARSQAEWEVADLGRAVCKAMTYSDFERVNRTTDTVSSSRADSSHYFQLAYSSDVNSNTSQPRSSLSFQETNCNQKEVVHISCRDLQCGIRPQAINQWARIVGGGNAAPGSWPWQAALYKEGEFQCGATLIADRWLVSAGHCFYHALDDYWVARLGALRRGSSFPSPYEQLRPVSHIILHPGYVDAGFLNDISLLRLRDPVQFSDFVRPVCLPPAPIRDGRLCTVVGWGQLFEVGRIFPDTLQEVQLPVISTAECRKRTLFLPLYRVTDNMFCAGFDRGGRDACLGDSGGPLMCQEKDGHWSLYGVTSNGYGCARANRPGVYTKVANYIPWLQAAMAQQVSSLRDSKTQCKGHRCPLGECLPPTRVCNGFMECSDGSDEKGCW</sequence>
<dbReference type="InterPro" id="IPR036364">
    <property type="entry name" value="SEA_dom_sf"/>
</dbReference>
<evidence type="ECO:0000256" key="5">
    <source>
        <dbReference type="ARBA" id="ARBA00022825"/>
    </source>
</evidence>
<feature type="disulfide bond" evidence="10">
    <location>
        <begin position="1790"/>
        <end position="1808"/>
    </location>
</feature>
<dbReference type="CDD" id="cd00112">
    <property type="entry name" value="LDLa"/>
    <property type="match status" value="3"/>
</dbReference>
<dbReference type="SMART" id="SM00020">
    <property type="entry name" value="Tryp_SPc"/>
    <property type="match status" value="1"/>
</dbReference>
<evidence type="ECO:0000256" key="11">
    <source>
        <dbReference type="PROSITE-ProRule" id="PRU00196"/>
    </source>
</evidence>
<feature type="disulfide bond" evidence="10">
    <location>
        <begin position="1871"/>
        <end position="1886"/>
    </location>
</feature>
<dbReference type="PROSITE" id="PS50024">
    <property type="entry name" value="SEA"/>
    <property type="match status" value="1"/>
</dbReference>
<feature type="region of interest" description="Disordered" evidence="13">
    <location>
        <begin position="1061"/>
        <end position="1121"/>
    </location>
</feature>
<evidence type="ECO:0000256" key="9">
    <source>
        <dbReference type="ARBA" id="ARBA00023157"/>
    </source>
</evidence>
<evidence type="ECO:0000256" key="7">
    <source>
        <dbReference type="ARBA" id="ARBA00022989"/>
    </source>
</evidence>
<dbReference type="Gene3D" id="2.40.10.10">
    <property type="entry name" value="Trypsin-like serine proteases"/>
    <property type="match status" value="2"/>
</dbReference>
<dbReference type="InterPro" id="IPR023415">
    <property type="entry name" value="LDLR_class-A_CS"/>
</dbReference>
<keyword evidence="3" id="KW-0812">Transmembrane</keyword>
<evidence type="ECO:0000256" key="4">
    <source>
        <dbReference type="ARBA" id="ARBA00022801"/>
    </source>
</evidence>
<feature type="region of interest" description="Disordered" evidence="13">
    <location>
        <begin position="978"/>
        <end position="1034"/>
    </location>
</feature>
<proteinExistence type="predicted"/>
<dbReference type="PROSITE" id="PS00135">
    <property type="entry name" value="TRYPSIN_SER"/>
    <property type="match status" value="1"/>
</dbReference>
<dbReference type="PROSITE" id="PS50287">
    <property type="entry name" value="SRCR_2"/>
    <property type="match status" value="1"/>
</dbReference>
<dbReference type="InterPro" id="IPR036055">
    <property type="entry name" value="LDL_receptor-like_sf"/>
</dbReference>
<keyword evidence="5 12" id="KW-0720">Serine protease</keyword>
<dbReference type="SUPFAM" id="SSF50494">
    <property type="entry name" value="Trypsin-like serine proteases"/>
    <property type="match status" value="1"/>
</dbReference>
<evidence type="ECO:0000256" key="3">
    <source>
        <dbReference type="ARBA" id="ARBA00022692"/>
    </source>
</evidence>
<feature type="domain" description="SEA" evidence="14">
    <location>
        <begin position="1"/>
        <end position="92"/>
    </location>
</feature>
<dbReference type="PANTHER" id="PTHR24252:SF7">
    <property type="entry name" value="HYALIN"/>
    <property type="match status" value="1"/>
</dbReference>
<dbReference type="InterPro" id="IPR033116">
    <property type="entry name" value="TRYPSIN_SER"/>
</dbReference>
<feature type="region of interest" description="Disordered" evidence="13">
    <location>
        <begin position="1166"/>
        <end position="1205"/>
    </location>
</feature>
<feature type="compositionally biased region" description="Polar residues" evidence="13">
    <location>
        <begin position="196"/>
        <end position="216"/>
    </location>
</feature>
<feature type="compositionally biased region" description="Low complexity" evidence="13">
    <location>
        <begin position="1020"/>
        <end position="1034"/>
    </location>
</feature>
<feature type="domain" description="SRCR" evidence="16">
    <location>
        <begin position="1887"/>
        <end position="2010"/>
    </location>
</feature>
<feature type="compositionally biased region" description="Low complexity" evidence="13">
    <location>
        <begin position="1063"/>
        <end position="1089"/>
    </location>
</feature>
<evidence type="ECO:0000313" key="18">
    <source>
        <dbReference type="Proteomes" id="UP000502823"/>
    </source>
</evidence>
<dbReference type="InterPro" id="IPR000082">
    <property type="entry name" value="SEA_dom"/>
</dbReference>
<accession>A0A6L2QEJ8</accession>
<feature type="compositionally biased region" description="Low complexity" evidence="13">
    <location>
        <begin position="994"/>
        <end position="1009"/>
    </location>
</feature>
<dbReference type="InterPro" id="IPR018114">
    <property type="entry name" value="TRYPSIN_HIS"/>
</dbReference>
<evidence type="ECO:0000256" key="6">
    <source>
        <dbReference type="ARBA" id="ARBA00022968"/>
    </source>
</evidence>
<dbReference type="CDD" id="cd00190">
    <property type="entry name" value="Tryp_SPc"/>
    <property type="match status" value="1"/>
</dbReference>
<comment type="caution">
    <text evidence="17">The sequence shown here is derived from an EMBL/GenBank/DDBJ whole genome shotgun (WGS) entry which is preliminary data.</text>
</comment>
<keyword evidence="8" id="KW-0472">Membrane</keyword>